<keyword evidence="2" id="KW-1185">Reference proteome</keyword>
<evidence type="ECO:0000313" key="1">
    <source>
        <dbReference type="EMBL" id="MBP1994031.1"/>
    </source>
</evidence>
<organism evidence="1 2">
    <name type="scientific">Paenibacillus eucommiae</name>
    <dbReference type="NCBI Taxonomy" id="1355755"/>
    <lineage>
        <taxon>Bacteria</taxon>
        <taxon>Bacillati</taxon>
        <taxon>Bacillota</taxon>
        <taxon>Bacilli</taxon>
        <taxon>Bacillales</taxon>
        <taxon>Paenibacillaceae</taxon>
        <taxon>Paenibacillus</taxon>
    </lineage>
</organism>
<protein>
    <recommendedName>
        <fullName evidence="3">DUF4380 domain-containing protein</fullName>
    </recommendedName>
</protein>
<gene>
    <name evidence="1" type="ORF">J2Z66_005657</name>
</gene>
<evidence type="ECO:0000313" key="2">
    <source>
        <dbReference type="Proteomes" id="UP001519287"/>
    </source>
</evidence>
<evidence type="ECO:0008006" key="3">
    <source>
        <dbReference type="Google" id="ProtNLM"/>
    </source>
</evidence>
<dbReference type="InterPro" id="IPR046713">
    <property type="entry name" value="DUF6786"/>
</dbReference>
<dbReference type="Proteomes" id="UP001519287">
    <property type="component" value="Unassembled WGS sequence"/>
</dbReference>
<sequence>MYNSLTNQLQKEQQHYQTLGSSEQGQMVVMERGSRVIQLKPSQRDESAFWTQLSSLEKGEWNVGGDRTWISPECNYFVDSTGEYNIPEQLDPGSYRITSSANDPTIVTEQTLKLKHYVSQDEIELKLEKTYTRIPTPFQMNLSEDYKSLLEVSYIGYECQTKLTAAAAKEKAYCNIWSIMQVPMGGTALIPKWGKTQPLVMFSDEAAVEMGSHPQYVSLPYQGNSKFKLSFDALQSTGRFGYIRQLNETESSLIVRQFQVNPSGYYPDYPATDPDYLGSCMQFFFDGNQMGGFGELEYHAPAIGNEGNLCSEDVSQLYYFIGKTTQVAEIVEHMLGIKL</sequence>
<dbReference type="EMBL" id="JAGGLB010000022">
    <property type="protein sequence ID" value="MBP1994031.1"/>
    <property type="molecule type" value="Genomic_DNA"/>
</dbReference>
<reference evidence="1 2" key="1">
    <citation type="submission" date="2021-03" db="EMBL/GenBank/DDBJ databases">
        <title>Genomic Encyclopedia of Type Strains, Phase IV (KMG-IV): sequencing the most valuable type-strain genomes for metagenomic binning, comparative biology and taxonomic classification.</title>
        <authorList>
            <person name="Goeker M."/>
        </authorList>
    </citation>
    <scope>NUCLEOTIDE SEQUENCE [LARGE SCALE GENOMIC DNA]</scope>
    <source>
        <strain evidence="1 2">DSM 26048</strain>
    </source>
</reference>
<dbReference type="RefSeq" id="WP_209975893.1">
    <property type="nucleotide sequence ID" value="NZ_JAGGLB010000022.1"/>
</dbReference>
<comment type="caution">
    <text evidence="1">The sequence shown here is derived from an EMBL/GenBank/DDBJ whole genome shotgun (WGS) entry which is preliminary data.</text>
</comment>
<name>A0ABS4J4K1_9BACL</name>
<proteinExistence type="predicted"/>
<accession>A0ABS4J4K1</accession>
<dbReference type="Pfam" id="PF20583">
    <property type="entry name" value="DUF6786"/>
    <property type="match status" value="1"/>
</dbReference>